<evidence type="ECO:0000313" key="8">
    <source>
        <dbReference type="EMBL" id="OPX56700.1"/>
    </source>
</evidence>
<dbReference type="RefSeq" id="WP_080051850.1">
    <property type="nucleotide sequence ID" value="NZ_MTSM01000002.1"/>
</dbReference>
<gene>
    <name evidence="8" type="ORF">BTE48_02090</name>
</gene>
<dbReference type="SMART" id="SM00245">
    <property type="entry name" value="TSPc"/>
    <property type="match status" value="1"/>
</dbReference>
<dbReference type="GO" id="GO:0030288">
    <property type="term" value="C:outer membrane-bounded periplasmic space"/>
    <property type="evidence" value="ECO:0007669"/>
    <property type="project" value="TreeGrafter"/>
</dbReference>
<name>A0A1V4T9X4_9GAMM</name>
<dbReference type="Pfam" id="PF03572">
    <property type="entry name" value="Peptidase_S41"/>
    <property type="match status" value="1"/>
</dbReference>
<keyword evidence="2 5" id="KW-0645">Protease</keyword>
<dbReference type="CDD" id="cd06782">
    <property type="entry name" value="cpPDZ_CPP-like"/>
    <property type="match status" value="1"/>
</dbReference>
<dbReference type="PANTHER" id="PTHR32060:SF22">
    <property type="entry name" value="CARBOXYL-TERMINAL-PROCESSING PEPTIDASE 3, CHLOROPLASTIC"/>
    <property type="match status" value="1"/>
</dbReference>
<dbReference type="InterPro" id="IPR036034">
    <property type="entry name" value="PDZ_sf"/>
</dbReference>
<evidence type="ECO:0000256" key="4">
    <source>
        <dbReference type="ARBA" id="ARBA00022825"/>
    </source>
</evidence>
<sequence length="689" mass="77356">MLSKVIPLGLPRALILTFLSIFSVYSFAENAAVGQLSASQEQRQAAKDVVERLGYGHYREIKLDDALSAQILDHYLKLLDGSKAYFTQAEIDNYEQYRNQLDDDLQKGDLQAAFEIYNTYQKKLVKRIEQQLVDLESFPDDFVFDGKETLLLDRTDSPWAATEAELNELWKKRLTNSLLSLKLSGKTVAEARKTLTRRLQSQLTRVQQTRDEDVFQVFMNAYTQLYDPHTQYLSPRSSETFNIRMKLSLDGIGALLQSEDEFTKVVSLVPGGPADLAGELKPADRIIGVGQENGEIVDVIGWRLDEVVDLIRDPRASTVRLQVIPANAADNSQSKEIAIVRNTVKLEDQAAKKSIVTLDQNGQNRRIGVIDIPAFYVDFEAWRQGAENYRSTTRDVARLITELEAEGIDGLIIDLRNNGGGALQEANSLVGLFIDRGPTVQVRSAEGRIDILGDSDNSIVYNGPLAVLVNRLSASASEIFAGAIQDYQRGVVIGGQTFGKGTVQSVTPLDHGQLKLTRAKFYRISGESTQHKGVVPDIMFPNLFDHKEVGESALEFALPWDQVKQVPHKFYVQLPTWLPALRENHQKRSLQDPDLIFLAEQTKLIEQTRSIKSISLNEQTRQAETKRIEAQQLALENQRRKAKGLELIKELNEHEDKKDDPNQDAELVESGRIILDMIKLNQTAVTAQQ</sequence>
<dbReference type="Pfam" id="PF00595">
    <property type="entry name" value="PDZ"/>
    <property type="match status" value="1"/>
</dbReference>
<protein>
    <submittedName>
        <fullName evidence="8">Tail-specific protease</fullName>
    </submittedName>
</protein>
<dbReference type="InterPro" id="IPR029045">
    <property type="entry name" value="ClpP/crotonase-like_dom_sf"/>
</dbReference>
<proteinExistence type="inferred from homology"/>
<evidence type="ECO:0000256" key="2">
    <source>
        <dbReference type="ARBA" id="ARBA00022670"/>
    </source>
</evidence>
<dbReference type="Pfam" id="PF17804">
    <property type="entry name" value="TSP_NTD"/>
    <property type="match status" value="1"/>
</dbReference>
<evidence type="ECO:0000313" key="9">
    <source>
        <dbReference type="Proteomes" id="UP000191418"/>
    </source>
</evidence>
<dbReference type="CDD" id="cd07560">
    <property type="entry name" value="Peptidase_S41_CPP"/>
    <property type="match status" value="1"/>
</dbReference>
<feature type="coiled-coil region" evidence="6">
    <location>
        <begin position="616"/>
        <end position="648"/>
    </location>
</feature>
<dbReference type="PANTHER" id="PTHR32060">
    <property type="entry name" value="TAIL-SPECIFIC PROTEASE"/>
    <property type="match status" value="1"/>
</dbReference>
<dbReference type="SUPFAM" id="SSF50156">
    <property type="entry name" value="PDZ domain-like"/>
    <property type="match status" value="1"/>
</dbReference>
<dbReference type="EMBL" id="MTSM01000002">
    <property type="protein sequence ID" value="OPX56700.1"/>
    <property type="molecule type" value="Genomic_DNA"/>
</dbReference>
<dbReference type="AlphaFoldDB" id="A0A1V4T9X4"/>
<evidence type="ECO:0000256" key="3">
    <source>
        <dbReference type="ARBA" id="ARBA00022801"/>
    </source>
</evidence>
<keyword evidence="6" id="KW-0175">Coiled coil</keyword>
<dbReference type="SUPFAM" id="SSF52096">
    <property type="entry name" value="ClpP/crotonase"/>
    <property type="match status" value="1"/>
</dbReference>
<dbReference type="GO" id="GO:0006508">
    <property type="term" value="P:proteolysis"/>
    <property type="evidence" value="ECO:0007669"/>
    <property type="project" value="UniProtKB-KW"/>
</dbReference>
<feature type="domain" description="PDZ" evidence="7">
    <location>
        <begin position="242"/>
        <end position="313"/>
    </location>
</feature>
<dbReference type="GO" id="GO:0004175">
    <property type="term" value="F:endopeptidase activity"/>
    <property type="evidence" value="ECO:0007669"/>
    <property type="project" value="TreeGrafter"/>
</dbReference>
<evidence type="ECO:0000256" key="6">
    <source>
        <dbReference type="SAM" id="Coils"/>
    </source>
</evidence>
<dbReference type="Gene3D" id="3.90.226.10">
    <property type="entry name" value="2-enoyl-CoA Hydratase, Chain A, domain 1"/>
    <property type="match status" value="1"/>
</dbReference>
<dbReference type="NCBIfam" id="TIGR00225">
    <property type="entry name" value="prc"/>
    <property type="match status" value="1"/>
</dbReference>
<keyword evidence="4 5" id="KW-0720">Serine protease</keyword>
<dbReference type="STRING" id="64969.SAMN02745127_00422"/>
<keyword evidence="9" id="KW-1185">Reference proteome</keyword>
<dbReference type="InterPro" id="IPR004447">
    <property type="entry name" value="Peptidase_S41A"/>
</dbReference>
<dbReference type="Gene3D" id="2.30.42.10">
    <property type="match status" value="1"/>
</dbReference>
<reference evidence="8 9" key="1">
    <citation type="submission" date="2017-01" db="EMBL/GenBank/DDBJ databases">
        <title>Genome Sequencing of a Marine Spirillum, Oceanospirillum multiglobuliferum ATCC 33336, from Japan.</title>
        <authorList>
            <person name="Carney J.G."/>
            <person name="Trachtenberg A.M."/>
            <person name="Rheaume B.A."/>
            <person name="Linnane J.D."/>
            <person name="Pitts N.L."/>
            <person name="Mykles D.L."/>
            <person name="Maclea K.S."/>
        </authorList>
    </citation>
    <scope>NUCLEOTIDE SEQUENCE [LARGE SCALE GENOMIC DNA]</scope>
    <source>
        <strain evidence="8 9">ATCC 33336</strain>
    </source>
</reference>
<organism evidence="8 9">
    <name type="scientific">Oceanospirillum multiglobuliferum</name>
    <dbReference type="NCBI Taxonomy" id="64969"/>
    <lineage>
        <taxon>Bacteria</taxon>
        <taxon>Pseudomonadati</taxon>
        <taxon>Pseudomonadota</taxon>
        <taxon>Gammaproteobacteria</taxon>
        <taxon>Oceanospirillales</taxon>
        <taxon>Oceanospirillaceae</taxon>
        <taxon>Oceanospirillum</taxon>
    </lineage>
</organism>
<accession>A0A1V4T9X4</accession>
<evidence type="ECO:0000259" key="7">
    <source>
        <dbReference type="PROSITE" id="PS50106"/>
    </source>
</evidence>
<dbReference type="Proteomes" id="UP000191418">
    <property type="component" value="Unassembled WGS sequence"/>
</dbReference>
<dbReference type="PROSITE" id="PS50106">
    <property type="entry name" value="PDZ"/>
    <property type="match status" value="1"/>
</dbReference>
<comment type="similarity">
    <text evidence="1 5">Belongs to the peptidase S41A family.</text>
</comment>
<dbReference type="InterPro" id="IPR020992">
    <property type="entry name" value="Tail_Prtase_C"/>
</dbReference>
<dbReference type="InterPro" id="IPR005151">
    <property type="entry name" value="Tail-specific_protease"/>
</dbReference>
<evidence type="ECO:0000256" key="5">
    <source>
        <dbReference type="RuleBase" id="RU004404"/>
    </source>
</evidence>
<comment type="caution">
    <text evidence="8">The sequence shown here is derived from an EMBL/GenBank/DDBJ whole genome shotgun (WGS) entry which is preliminary data.</text>
</comment>
<dbReference type="GO" id="GO:0008236">
    <property type="term" value="F:serine-type peptidase activity"/>
    <property type="evidence" value="ECO:0007669"/>
    <property type="project" value="UniProtKB-KW"/>
</dbReference>
<keyword evidence="3 5" id="KW-0378">Hydrolase</keyword>
<dbReference type="Pfam" id="PF11818">
    <property type="entry name" value="DUF3340"/>
    <property type="match status" value="1"/>
</dbReference>
<dbReference type="FunFam" id="3.90.226.10:FF:000090">
    <property type="entry name" value="Tail-specific protease"/>
    <property type="match status" value="1"/>
</dbReference>
<dbReference type="GO" id="GO:0007165">
    <property type="term" value="P:signal transduction"/>
    <property type="evidence" value="ECO:0007669"/>
    <property type="project" value="TreeGrafter"/>
</dbReference>
<dbReference type="SMART" id="SM00228">
    <property type="entry name" value="PDZ"/>
    <property type="match status" value="1"/>
</dbReference>
<dbReference type="InterPro" id="IPR001478">
    <property type="entry name" value="PDZ"/>
</dbReference>
<evidence type="ECO:0000256" key="1">
    <source>
        <dbReference type="ARBA" id="ARBA00009179"/>
    </source>
</evidence>
<dbReference type="InterPro" id="IPR040573">
    <property type="entry name" value="TSP_N"/>
</dbReference>